<accession>A0A930B8V3</accession>
<reference evidence="1" key="1">
    <citation type="submission" date="2020-04" db="EMBL/GenBank/DDBJ databases">
        <title>Deep metagenomics examines the oral microbiome during advanced dental caries in children, revealing novel taxa and co-occurrences with host molecules.</title>
        <authorList>
            <person name="Baker J.L."/>
            <person name="Morton J.T."/>
            <person name="Dinis M."/>
            <person name="Alvarez R."/>
            <person name="Tran N.C."/>
            <person name="Knight R."/>
            <person name="Edlund A."/>
        </authorList>
    </citation>
    <scope>NUCLEOTIDE SEQUENCE</scope>
    <source>
        <strain evidence="1">JCVI_32_bin.14</strain>
    </source>
</reference>
<name>A0A930B8V3_9FIRM</name>
<comment type="caution">
    <text evidence="1">The sequence shown here is derived from an EMBL/GenBank/DDBJ whole genome shotgun (WGS) entry which is preliminary data.</text>
</comment>
<proteinExistence type="predicted"/>
<organism evidence="1 2">
    <name type="scientific">Dialister invisus</name>
    <dbReference type="NCBI Taxonomy" id="218538"/>
    <lineage>
        <taxon>Bacteria</taxon>
        <taxon>Bacillati</taxon>
        <taxon>Bacillota</taxon>
        <taxon>Negativicutes</taxon>
        <taxon>Veillonellales</taxon>
        <taxon>Veillonellaceae</taxon>
        <taxon>Dialister</taxon>
    </lineage>
</organism>
<evidence type="ECO:0000313" key="2">
    <source>
        <dbReference type="Proteomes" id="UP000757890"/>
    </source>
</evidence>
<dbReference type="EMBL" id="JABZMK010000102">
    <property type="protein sequence ID" value="MBF1130121.1"/>
    <property type="molecule type" value="Genomic_DNA"/>
</dbReference>
<evidence type="ECO:0000313" key="1">
    <source>
        <dbReference type="EMBL" id="MBF1130121.1"/>
    </source>
</evidence>
<sequence length="153" mass="17847">MDNYGKITIEKIKEQDVPWLTKYIFENMRPMDKKEITALCDHEEEAVRQSIILSDEAYVAKNGEPVMIFGFVKKSYCIWALGTVLVDLYHKELVKIGLQYINDCKEKYGYMTNWIHEDNTKALRYIKRAGALFTDTCKTEKGDIFVRFEIGGK</sequence>
<dbReference type="AlphaFoldDB" id="A0A930B8V3"/>
<dbReference type="Proteomes" id="UP000757890">
    <property type="component" value="Unassembled WGS sequence"/>
</dbReference>
<protein>
    <submittedName>
        <fullName evidence="1">Uncharacterized protein</fullName>
    </submittedName>
</protein>
<gene>
    <name evidence="1" type="ORF">HXL70_08825</name>
</gene>